<gene>
    <name evidence="5" type="ORF">Airi02_085310</name>
</gene>
<evidence type="ECO:0000313" key="6">
    <source>
        <dbReference type="Proteomes" id="UP001165074"/>
    </source>
</evidence>
<name>A0A9W6SDC5_9ACTN</name>
<evidence type="ECO:0000259" key="4">
    <source>
        <dbReference type="PROSITE" id="PS50949"/>
    </source>
</evidence>
<keyword evidence="2" id="KW-0238">DNA-binding</keyword>
<dbReference type="InterPro" id="IPR036388">
    <property type="entry name" value="WH-like_DNA-bd_sf"/>
</dbReference>
<feature type="domain" description="HTH gntR-type" evidence="4">
    <location>
        <begin position="15"/>
        <end position="83"/>
    </location>
</feature>
<dbReference type="InterPro" id="IPR050679">
    <property type="entry name" value="Bact_HTH_transcr_reg"/>
</dbReference>
<evidence type="ECO:0000256" key="2">
    <source>
        <dbReference type="ARBA" id="ARBA00023125"/>
    </source>
</evidence>
<dbReference type="CDD" id="cd07377">
    <property type="entry name" value="WHTH_GntR"/>
    <property type="match status" value="1"/>
</dbReference>
<evidence type="ECO:0000313" key="5">
    <source>
        <dbReference type="EMBL" id="GLY90602.1"/>
    </source>
</evidence>
<dbReference type="AlphaFoldDB" id="A0A9W6SDC5"/>
<organism evidence="5 6">
    <name type="scientific">Actinoallomurus iriomotensis</name>
    <dbReference type="NCBI Taxonomy" id="478107"/>
    <lineage>
        <taxon>Bacteria</taxon>
        <taxon>Bacillati</taxon>
        <taxon>Actinomycetota</taxon>
        <taxon>Actinomycetes</taxon>
        <taxon>Streptosporangiales</taxon>
        <taxon>Thermomonosporaceae</taxon>
        <taxon>Actinoallomurus</taxon>
    </lineage>
</organism>
<sequence>MSGSDRGHARTAGTGPAYLEVAQDLRSRILRGEFAPGTSMPGEPTLADHYSSSSIVIRNALKQLQDWGLVEPADGGRVLAPPEALFDGVILSGVDTDGAVVGELLALDPRYVLCSYRPDPDHLRTLIKAERIPILTHLLGTVTDPARWLTAVLWSPTHETAPDISGSAGCTILINTVVTSPKTAARSLHALAMS</sequence>
<protein>
    <recommendedName>
        <fullName evidence="4">HTH gntR-type domain-containing protein</fullName>
    </recommendedName>
</protein>
<dbReference type="SUPFAM" id="SSF46785">
    <property type="entry name" value="Winged helix' DNA-binding domain"/>
    <property type="match status" value="1"/>
</dbReference>
<dbReference type="PANTHER" id="PTHR44846">
    <property type="entry name" value="MANNOSYL-D-GLYCERATE TRANSPORT/METABOLISM SYSTEM REPRESSOR MNGR-RELATED"/>
    <property type="match status" value="1"/>
</dbReference>
<keyword evidence="3" id="KW-0804">Transcription</keyword>
<dbReference type="RefSeq" id="WP_285581608.1">
    <property type="nucleotide sequence ID" value="NZ_BSTK01000017.1"/>
</dbReference>
<dbReference type="Pfam" id="PF00392">
    <property type="entry name" value="GntR"/>
    <property type="match status" value="1"/>
</dbReference>
<dbReference type="GO" id="GO:0003700">
    <property type="term" value="F:DNA-binding transcription factor activity"/>
    <property type="evidence" value="ECO:0007669"/>
    <property type="project" value="InterPro"/>
</dbReference>
<dbReference type="InterPro" id="IPR036390">
    <property type="entry name" value="WH_DNA-bd_sf"/>
</dbReference>
<proteinExistence type="predicted"/>
<evidence type="ECO:0000256" key="3">
    <source>
        <dbReference type="ARBA" id="ARBA00023163"/>
    </source>
</evidence>
<reference evidence="5" key="1">
    <citation type="submission" date="2023-03" db="EMBL/GenBank/DDBJ databases">
        <title>Actinoallomurus iriomotensis NBRC 103684.</title>
        <authorList>
            <person name="Ichikawa N."/>
            <person name="Sato H."/>
            <person name="Tonouchi N."/>
        </authorList>
    </citation>
    <scope>NUCLEOTIDE SEQUENCE</scope>
    <source>
        <strain evidence="5">NBRC 103684</strain>
    </source>
</reference>
<accession>A0A9W6SDC5</accession>
<dbReference type="InterPro" id="IPR000524">
    <property type="entry name" value="Tscrpt_reg_HTH_GntR"/>
</dbReference>
<dbReference type="EMBL" id="BSTK01000017">
    <property type="protein sequence ID" value="GLY90602.1"/>
    <property type="molecule type" value="Genomic_DNA"/>
</dbReference>
<dbReference type="Proteomes" id="UP001165074">
    <property type="component" value="Unassembled WGS sequence"/>
</dbReference>
<dbReference type="SMART" id="SM00345">
    <property type="entry name" value="HTH_GNTR"/>
    <property type="match status" value="1"/>
</dbReference>
<keyword evidence="1" id="KW-0805">Transcription regulation</keyword>
<dbReference type="Gene3D" id="1.10.10.10">
    <property type="entry name" value="Winged helix-like DNA-binding domain superfamily/Winged helix DNA-binding domain"/>
    <property type="match status" value="1"/>
</dbReference>
<dbReference type="PANTHER" id="PTHR44846:SF1">
    <property type="entry name" value="MANNOSYL-D-GLYCERATE TRANSPORT_METABOLISM SYSTEM REPRESSOR MNGR-RELATED"/>
    <property type="match status" value="1"/>
</dbReference>
<dbReference type="GO" id="GO:0003677">
    <property type="term" value="F:DNA binding"/>
    <property type="evidence" value="ECO:0007669"/>
    <property type="project" value="UniProtKB-KW"/>
</dbReference>
<keyword evidence="6" id="KW-1185">Reference proteome</keyword>
<comment type="caution">
    <text evidence="5">The sequence shown here is derived from an EMBL/GenBank/DDBJ whole genome shotgun (WGS) entry which is preliminary data.</text>
</comment>
<evidence type="ECO:0000256" key="1">
    <source>
        <dbReference type="ARBA" id="ARBA00023015"/>
    </source>
</evidence>
<dbReference type="GO" id="GO:0045892">
    <property type="term" value="P:negative regulation of DNA-templated transcription"/>
    <property type="evidence" value="ECO:0007669"/>
    <property type="project" value="TreeGrafter"/>
</dbReference>
<dbReference type="PROSITE" id="PS50949">
    <property type="entry name" value="HTH_GNTR"/>
    <property type="match status" value="1"/>
</dbReference>